<dbReference type="EMBL" id="CP009455">
    <property type="protein sequence ID" value="AIR90224.1"/>
    <property type="molecule type" value="Genomic_DNA"/>
</dbReference>
<dbReference type="Pfam" id="PF05135">
    <property type="entry name" value="Phage_connect_1"/>
    <property type="match status" value="1"/>
</dbReference>
<proteinExistence type="predicted"/>
<protein>
    <recommendedName>
        <fullName evidence="3">Phage gp6-like head-tail connector protein</fullName>
    </recommendedName>
</protein>
<dbReference type="Proteomes" id="UP000029493">
    <property type="component" value="Chromosome"/>
</dbReference>
<organism evidence="1 2">
    <name type="scientific">Pseudomonas cremoricolorata</name>
    <dbReference type="NCBI Taxonomy" id="157783"/>
    <lineage>
        <taxon>Bacteria</taxon>
        <taxon>Pseudomonadati</taxon>
        <taxon>Pseudomonadota</taxon>
        <taxon>Gammaproteobacteria</taxon>
        <taxon>Pseudomonadales</taxon>
        <taxon>Pseudomonadaceae</taxon>
        <taxon>Pseudomonas</taxon>
    </lineage>
</organism>
<dbReference type="CDD" id="cd08054">
    <property type="entry name" value="gp6"/>
    <property type="match status" value="1"/>
</dbReference>
<accession>A0A089WSS8</accession>
<evidence type="ECO:0000313" key="2">
    <source>
        <dbReference type="Proteomes" id="UP000029493"/>
    </source>
</evidence>
<dbReference type="Gene3D" id="1.10.3230.30">
    <property type="entry name" value="Phage gp6-like head-tail connector protein"/>
    <property type="match status" value="1"/>
</dbReference>
<name>A0A089WSS8_9PSED</name>
<dbReference type="KEGG" id="psw:LK03_13380"/>
<reference evidence="1 2" key="1">
    <citation type="submission" date="2014-09" db="EMBL/GenBank/DDBJ databases">
        <authorList>
            <person name="Chan K.-G."/>
        </authorList>
    </citation>
    <scope>NUCLEOTIDE SEQUENCE [LARGE SCALE GENOMIC DNA]</scope>
    <source>
        <strain evidence="1 2">ND07</strain>
    </source>
</reference>
<sequence length="109" mass="12097">MKIAAQDLVPLATIKLHLRVEGDSEDTLIELYAESALAWALWYCDNPKLVEPGDFPASFKSALLLLIGHSYANREAIVTGTIAAELPLAVESLLWSSRDWYGPRDEVRV</sequence>
<dbReference type="eggNOG" id="ENOG5034AC8">
    <property type="taxonomic scope" value="Bacteria"/>
</dbReference>
<gene>
    <name evidence="1" type="ORF">LK03_13380</name>
</gene>
<evidence type="ECO:0008006" key="3">
    <source>
        <dbReference type="Google" id="ProtNLM"/>
    </source>
</evidence>
<dbReference type="AlphaFoldDB" id="A0A089WSS8"/>
<keyword evidence="2" id="KW-1185">Reference proteome</keyword>
<dbReference type="NCBIfam" id="TIGR01560">
    <property type="entry name" value="put_DNA_pack"/>
    <property type="match status" value="1"/>
</dbReference>
<evidence type="ECO:0000313" key="1">
    <source>
        <dbReference type="EMBL" id="AIR90224.1"/>
    </source>
</evidence>
<dbReference type="InterPro" id="IPR006450">
    <property type="entry name" value="Phage_HK97_gp6-like"/>
</dbReference>
<dbReference type="STRING" id="157783.LK03_13380"/>
<dbReference type="RefSeq" id="WP_038412835.1">
    <property type="nucleotide sequence ID" value="NZ_CP009455.1"/>
</dbReference>
<dbReference type="OrthoDB" id="8452319at2"/>
<dbReference type="InterPro" id="IPR021146">
    <property type="entry name" value="Phage_gp6-like_head-tail"/>
</dbReference>